<evidence type="ECO:0008006" key="3">
    <source>
        <dbReference type="Google" id="ProtNLM"/>
    </source>
</evidence>
<reference evidence="2" key="1">
    <citation type="submission" date="2020-02" db="EMBL/GenBank/DDBJ databases">
        <authorList>
            <person name="Meier V. D."/>
        </authorList>
    </citation>
    <scope>NUCLEOTIDE SEQUENCE</scope>
    <source>
        <strain evidence="2">AVDCRST_MAG01</strain>
    </source>
</reference>
<protein>
    <recommendedName>
        <fullName evidence="3">SnoaL-like domain-containing protein</fullName>
    </recommendedName>
</protein>
<accession>A0A6J4QF86</accession>
<dbReference type="InterPro" id="IPR032710">
    <property type="entry name" value="NTF2-like_dom_sf"/>
</dbReference>
<dbReference type="InterPro" id="IPR009959">
    <property type="entry name" value="Cyclase_SnoaL-like"/>
</dbReference>
<dbReference type="GO" id="GO:0030638">
    <property type="term" value="P:polyketide metabolic process"/>
    <property type="evidence" value="ECO:0007669"/>
    <property type="project" value="InterPro"/>
</dbReference>
<feature type="region of interest" description="Disordered" evidence="1">
    <location>
        <begin position="133"/>
        <end position="156"/>
    </location>
</feature>
<dbReference type="EMBL" id="CADCUW010000478">
    <property type="protein sequence ID" value="CAA9441466.1"/>
    <property type="molecule type" value="Genomic_DNA"/>
</dbReference>
<proteinExistence type="predicted"/>
<dbReference type="Pfam" id="PF07366">
    <property type="entry name" value="SnoaL"/>
    <property type="match status" value="1"/>
</dbReference>
<dbReference type="SUPFAM" id="SSF54427">
    <property type="entry name" value="NTF2-like"/>
    <property type="match status" value="1"/>
</dbReference>
<name>A0A6J4QF86_9ACTN</name>
<evidence type="ECO:0000256" key="1">
    <source>
        <dbReference type="SAM" id="MobiDB-lite"/>
    </source>
</evidence>
<organism evidence="2">
    <name type="scientific">uncultured Rubrobacteraceae bacterium</name>
    <dbReference type="NCBI Taxonomy" id="349277"/>
    <lineage>
        <taxon>Bacteria</taxon>
        <taxon>Bacillati</taxon>
        <taxon>Actinomycetota</taxon>
        <taxon>Rubrobacteria</taxon>
        <taxon>Rubrobacterales</taxon>
        <taxon>Rubrobacteraceae</taxon>
        <taxon>environmental samples</taxon>
    </lineage>
</organism>
<evidence type="ECO:0000313" key="2">
    <source>
        <dbReference type="EMBL" id="CAA9441466.1"/>
    </source>
</evidence>
<dbReference type="Gene3D" id="3.10.450.50">
    <property type="match status" value="1"/>
</dbReference>
<sequence>MKGYFAAMRQAFGDFSVTRGHVLVDGRWAAAQTRMAGVFEREFTASPVGPLPPTGRGFVLDLQNIFRYDDSCKLVDEWAQYDLRGMLAQLGAAGRVEPGRPKGCAKRCAPRAVPPALDDGTAVPSRAPPVQHYDDAGAARGHPRPWSRMVGGVTVR</sequence>
<gene>
    <name evidence="2" type="ORF">AVDCRST_MAG01-01-3690</name>
</gene>
<dbReference type="AlphaFoldDB" id="A0A6J4QF86"/>